<evidence type="ECO:0000256" key="6">
    <source>
        <dbReference type="ARBA" id="ARBA00023180"/>
    </source>
</evidence>
<dbReference type="InterPro" id="IPR015883">
    <property type="entry name" value="Glyco_hydro_20_cat"/>
</dbReference>
<protein>
    <recommendedName>
        <fullName evidence="3">beta-N-acetylhexosaminidase</fullName>
        <ecNumber evidence="3">3.2.1.52</ecNumber>
    </recommendedName>
</protein>
<reference evidence="12 13" key="1">
    <citation type="submission" date="2018-03" db="EMBL/GenBank/DDBJ databases">
        <authorList>
            <person name="Guldener U."/>
        </authorList>
    </citation>
    <scope>NUCLEOTIDE SEQUENCE [LARGE SCALE GENOMIC DNA]</scope>
    <source>
        <strain evidence="12 13">NBRC100155</strain>
    </source>
</reference>
<keyword evidence="13" id="KW-1185">Reference proteome</keyword>
<dbReference type="Pfam" id="PF00728">
    <property type="entry name" value="Glyco_hydro_20"/>
    <property type="match status" value="1"/>
</dbReference>
<dbReference type="InterPro" id="IPR025705">
    <property type="entry name" value="Beta_hexosaminidase_sua/sub"/>
</dbReference>
<evidence type="ECO:0000256" key="9">
    <source>
        <dbReference type="SAM" id="SignalP"/>
    </source>
</evidence>
<dbReference type="EMBL" id="OOIN01000001">
    <property type="protein sequence ID" value="SPO20389.1"/>
    <property type="molecule type" value="Genomic_DNA"/>
</dbReference>
<evidence type="ECO:0000256" key="2">
    <source>
        <dbReference type="ARBA" id="ARBA00006285"/>
    </source>
</evidence>
<comment type="catalytic activity">
    <reaction evidence="1">
        <text>Hydrolysis of terminal non-reducing N-acetyl-D-hexosamine residues in N-acetyl-beta-D-hexosaminides.</text>
        <dbReference type="EC" id="3.2.1.52"/>
    </reaction>
</comment>
<dbReference type="PRINTS" id="PR00738">
    <property type="entry name" value="GLHYDRLASE20"/>
</dbReference>
<evidence type="ECO:0000256" key="8">
    <source>
        <dbReference type="PIRSR" id="PIRSR625705-1"/>
    </source>
</evidence>
<feature type="domain" description="Beta-hexosaminidase eukaryotic type N-terminal" evidence="11">
    <location>
        <begin position="24"/>
        <end position="251"/>
    </location>
</feature>
<dbReference type="PANTHER" id="PTHR22600:SF26">
    <property type="entry name" value="BETA-N-ACETYLHEXOSAMINIDASE"/>
    <property type="match status" value="1"/>
</dbReference>
<dbReference type="Pfam" id="PF14845">
    <property type="entry name" value="Glycohydro_20b2"/>
    <property type="match status" value="1"/>
</dbReference>
<dbReference type="OrthoDB" id="428480at2759"/>
<feature type="domain" description="Glycoside hydrolase family 20 catalytic" evidence="10">
    <location>
        <begin position="282"/>
        <end position="661"/>
    </location>
</feature>
<evidence type="ECO:0000256" key="1">
    <source>
        <dbReference type="ARBA" id="ARBA00001231"/>
    </source>
</evidence>
<gene>
    <name evidence="12" type="ORF">UTRI_00786_B</name>
</gene>
<dbReference type="GO" id="GO:0030203">
    <property type="term" value="P:glycosaminoglycan metabolic process"/>
    <property type="evidence" value="ECO:0007669"/>
    <property type="project" value="TreeGrafter"/>
</dbReference>
<keyword evidence="6" id="KW-0325">Glycoprotein</keyword>
<evidence type="ECO:0000256" key="5">
    <source>
        <dbReference type="ARBA" id="ARBA00022801"/>
    </source>
</evidence>
<keyword evidence="4 9" id="KW-0732">Signal</keyword>
<feature type="active site" description="Proton donor" evidence="8">
    <location>
        <position position="479"/>
    </location>
</feature>
<dbReference type="EC" id="3.2.1.52" evidence="3"/>
<dbReference type="AlphaFoldDB" id="A0A5C3DTS2"/>
<dbReference type="InterPro" id="IPR029019">
    <property type="entry name" value="HEX_eukaryotic_N"/>
</dbReference>
<dbReference type="InterPro" id="IPR017853">
    <property type="entry name" value="GH"/>
</dbReference>
<evidence type="ECO:0000259" key="11">
    <source>
        <dbReference type="Pfam" id="PF14845"/>
    </source>
</evidence>
<dbReference type="GO" id="GO:0016020">
    <property type="term" value="C:membrane"/>
    <property type="evidence" value="ECO:0007669"/>
    <property type="project" value="TreeGrafter"/>
</dbReference>
<dbReference type="PANTHER" id="PTHR22600">
    <property type="entry name" value="BETA-HEXOSAMINIDASE"/>
    <property type="match status" value="1"/>
</dbReference>
<evidence type="ECO:0000256" key="3">
    <source>
        <dbReference type="ARBA" id="ARBA00012663"/>
    </source>
</evidence>
<proteinExistence type="inferred from homology"/>
<dbReference type="Proteomes" id="UP000324022">
    <property type="component" value="Unassembled WGS sequence"/>
</dbReference>
<evidence type="ECO:0000259" key="10">
    <source>
        <dbReference type="Pfam" id="PF00728"/>
    </source>
</evidence>
<dbReference type="FunFam" id="3.20.20.80:FF:000063">
    <property type="entry name" value="Beta-hexosaminidase"/>
    <property type="match status" value="1"/>
</dbReference>
<keyword evidence="5" id="KW-0378">Hydrolase</keyword>
<feature type="chain" id="PRO_5022936806" description="beta-N-acetylhexosaminidase" evidence="9">
    <location>
        <begin position="24"/>
        <end position="712"/>
    </location>
</feature>
<accession>A0A5C3DTS2</accession>
<dbReference type="SUPFAM" id="SSF55545">
    <property type="entry name" value="beta-N-acetylhexosaminidase-like domain"/>
    <property type="match status" value="1"/>
</dbReference>
<feature type="signal peptide" evidence="9">
    <location>
        <begin position="1"/>
        <end position="23"/>
    </location>
</feature>
<dbReference type="Gene3D" id="3.30.379.10">
    <property type="entry name" value="Chitobiase/beta-hexosaminidase domain 2-like"/>
    <property type="match status" value="1"/>
</dbReference>
<dbReference type="GO" id="GO:0004563">
    <property type="term" value="F:beta-N-acetylhexosaminidase activity"/>
    <property type="evidence" value="ECO:0007669"/>
    <property type="project" value="UniProtKB-EC"/>
</dbReference>
<organism evidence="12 13">
    <name type="scientific">Ustilago trichophora</name>
    <dbReference type="NCBI Taxonomy" id="86804"/>
    <lineage>
        <taxon>Eukaryota</taxon>
        <taxon>Fungi</taxon>
        <taxon>Dikarya</taxon>
        <taxon>Basidiomycota</taxon>
        <taxon>Ustilaginomycotina</taxon>
        <taxon>Ustilaginomycetes</taxon>
        <taxon>Ustilaginales</taxon>
        <taxon>Ustilaginaceae</taxon>
        <taxon>Ustilago</taxon>
    </lineage>
</organism>
<keyword evidence="7" id="KW-0326">Glycosidase</keyword>
<sequence>MWLSRTASLLASACLLGALSSHALWPHPVTFTSSKDETFVRISNDLRFQLADTTDQTRVPNDLKEAIDAAAKLANTIDLWDVSADRGENYRRGVEKAPLVSSVYITVLELMPETTPNPCVKENKAEQTVGTVIQPRALQQPFQGRKSVDEPVTTTEDLTPEGQRALAGGFGAEGDIWANTCSIASHAIKELSFNCSSKPLNLETDKAAPEDLGSIDTEMYRLFVPSDGSSIQLKSYTALGALRGLQTLLQLIYALPPKQAGKVESQRFIRSVPITITDHPAYPYRGLLLDTARNFFDIPTIRKLIDTMSFVKLNQLHWHATDTQSFPLAFTDIVDAKPGNYTKLSTLAERGSYGWYKAENGEAKKMVYTEADVREIIRYAAARGVNVIIETDMPAHMMAGVQDLWEGQLMACPNVFDWQSVAAEPPSGQLRLVSKSKDLDTTDVATFKVPESISLLVTDLLRKVSSLSKSLYVSSGGDEPNFRCWNLTDENAMEPYLTKFMSLVTDVTSASGKKGMVWEEMATKFPAVAKTLAPGSLVEIWNDANNSGIALTHNPNVNILLAPVNYFYLDCGGGSFLGNTTINIWCPYVSWQKTYSFDPSVVIANATAALADTAAKLTDKQIRHKFLGGEHAVWSETIDPTNLEAKTWPRAAAGAEIFWTGESVNGVKRDANEALPRMMDLRWRLKEMGVRAEPLQPQWCAERPGMCNLHHD</sequence>
<dbReference type="GO" id="GO:0005975">
    <property type="term" value="P:carbohydrate metabolic process"/>
    <property type="evidence" value="ECO:0007669"/>
    <property type="project" value="InterPro"/>
</dbReference>
<evidence type="ECO:0000313" key="12">
    <source>
        <dbReference type="EMBL" id="SPO20389.1"/>
    </source>
</evidence>
<evidence type="ECO:0000256" key="7">
    <source>
        <dbReference type="ARBA" id="ARBA00023295"/>
    </source>
</evidence>
<dbReference type="Gene3D" id="3.20.20.80">
    <property type="entry name" value="Glycosidases"/>
    <property type="match status" value="1"/>
</dbReference>
<dbReference type="SUPFAM" id="SSF51445">
    <property type="entry name" value="(Trans)glycosidases"/>
    <property type="match status" value="1"/>
</dbReference>
<evidence type="ECO:0000313" key="13">
    <source>
        <dbReference type="Proteomes" id="UP000324022"/>
    </source>
</evidence>
<dbReference type="InterPro" id="IPR029018">
    <property type="entry name" value="Hex-like_dom2"/>
</dbReference>
<evidence type="ECO:0000256" key="4">
    <source>
        <dbReference type="ARBA" id="ARBA00022729"/>
    </source>
</evidence>
<comment type="similarity">
    <text evidence="2">Belongs to the glycosyl hydrolase 20 family.</text>
</comment>
<name>A0A5C3DTS2_9BASI</name>